<gene>
    <name evidence="2" type="ORF">M430DRAFT_16017</name>
</gene>
<keyword evidence="3" id="KW-1185">Reference proteome</keyword>
<dbReference type="GeneID" id="36571451"/>
<dbReference type="RefSeq" id="XP_024723892.1">
    <property type="nucleotide sequence ID" value="XM_024863370.1"/>
</dbReference>
<evidence type="ECO:0000313" key="3">
    <source>
        <dbReference type="Proteomes" id="UP000241818"/>
    </source>
</evidence>
<dbReference type="Proteomes" id="UP000241818">
    <property type="component" value="Unassembled WGS sequence"/>
</dbReference>
<feature type="region of interest" description="Disordered" evidence="1">
    <location>
        <begin position="411"/>
        <end position="441"/>
    </location>
</feature>
<protein>
    <submittedName>
        <fullName evidence="2">Uncharacterized protein</fullName>
    </submittedName>
</protein>
<proteinExistence type="predicted"/>
<accession>A0A2T3BAE1</accession>
<feature type="region of interest" description="Disordered" evidence="1">
    <location>
        <begin position="1"/>
        <end position="33"/>
    </location>
</feature>
<feature type="compositionally biased region" description="Polar residues" evidence="1">
    <location>
        <begin position="172"/>
        <end position="182"/>
    </location>
</feature>
<evidence type="ECO:0000313" key="2">
    <source>
        <dbReference type="EMBL" id="PSS25293.1"/>
    </source>
</evidence>
<feature type="compositionally biased region" description="Polar residues" evidence="1">
    <location>
        <begin position="411"/>
        <end position="424"/>
    </location>
</feature>
<reference evidence="2 3" key="1">
    <citation type="journal article" date="2018" name="New Phytol.">
        <title>Comparative genomics and transcriptomics depict ericoid mycorrhizal fungi as versatile saprotrophs and plant mutualists.</title>
        <authorList>
            <person name="Martino E."/>
            <person name="Morin E."/>
            <person name="Grelet G.A."/>
            <person name="Kuo A."/>
            <person name="Kohler A."/>
            <person name="Daghino S."/>
            <person name="Barry K.W."/>
            <person name="Cichocki N."/>
            <person name="Clum A."/>
            <person name="Dockter R.B."/>
            <person name="Hainaut M."/>
            <person name="Kuo R.C."/>
            <person name="LaButti K."/>
            <person name="Lindahl B.D."/>
            <person name="Lindquist E.A."/>
            <person name="Lipzen A."/>
            <person name="Khouja H.R."/>
            <person name="Magnuson J."/>
            <person name="Murat C."/>
            <person name="Ohm R.A."/>
            <person name="Singer S.W."/>
            <person name="Spatafora J.W."/>
            <person name="Wang M."/>
            <person name="Veneault-Fourrey C."/>
            <person name="Henrissat B."/>
            <person name="Grigoriev I.V."/>
            <person name="Martin F.M."/>
            <person name="Perotto S."/>
        </authorList>
    </citation>
    <scope>NUCLEOTIDE SEQUENCE [LARGE SCALE GENOMIC DNA]</scope>
    <source>
        <strain evidence="2 3">ATCC 22711</strain>
    </source>
</reference>
<dbReference type="OrthoDB" id="3546685at2759"/>
<evidence type="ECO:0000256" key="1">
    <source>
        <dbReference type="SAM" id="MobiDB-lite"/>
    </source>
</evidence>
<organism evidence="2 3">
    <name type="scientific">Amorphotheca resinae ATCC 22711</name>
    <dbReference type="NCBI Taxonomy" id="857342"/>
    <lineage>
        <taxon>Eukaryota</taxon>
        <taxon>Fungi</taxon>
        <taxon>Dikarya</taxon>
        <taxon>Ascomycota</taxon>
        <taxon>Pezizomycotina</taxon>
        <taxon>Leotiomycetes</taxon>
        <taxon>Helotiales</taxon>
        <taxon>Amorphothecaceae</taxon>
        <taxon>Amorphotheca</taxon>
    </lineage>
</organism>
<feature type="region of interest" description="Disordered" evidence="1">
    <location>
        <begin position="171"/>
        <end position="210"/>
    </location>
</feature>
<dbReference type="EMBL" id="KZ679007">
    <property type="protein sequence ID" value="PSS25293.1"/>
    <property type="molecule type" value="Genomic_DNA"/>
</dbReference>
<sequence length="524" mass="59587">MKNFMEQESNMKNRDTAYEQSRGCGTPSRPVTAAKKVKSYLSSRLYRHSDVQEVLSSGSVVGIGRPATLWPTTDMREEEKAIVSANSFNKRYSPLTDADGKKIEKTNTGNPLPALRRKPKFKEVLREKLRVPTTSAGEEEVRDDRETDFRKLQALRNKIREGKLEQAVRPVQNLSTERSSSLPRHPRTSLFDPPFARHPRHKKANSTSSRVAEYFGTTADILDERRRELAGKFRPPFEHLSYASFSLSRRNSTTDTSGSQTSSETFFCIGEDGSSLEVIDVQGKQADNGGRRMSGDGTNPWECGPPKLCRLCKNQGVRGVRGLCNKCEKDFMGPKTLAFGASFSPHSYSQNHEIKPTPPLKDRDILSARKVMTKDKSAYQVNNEHGYVSLGVPDRGVLKRVNADRKPTVIKRTSQEQGSRQTELNLGDVNKDEEEEEEDEKYRRWQTRSTRSEYERAREITGNWPSCHENGDFDWFEEESDITPLVGVDAKGKYNTMQRHSSFYQFWDEILRDHGAKTRVEDGK</sequence>
<dbReference type="AlphaFoldDB" id="A0A2T3BAE1"/>
<name>A0A2T3BAE1_AMORE</name>
<dbReference type="InParanoid" id="A0A2T3BAE1"/>